<organism evidence="2 3">
    <name type="scientific">Paracoccus methylovorus</name>
    <dbReference type="NCBI Taxonomy" id="2812658"/>
    <lineage>
        <taxon>Bacteria</taxon>
        <taxon>Pseudomonadati</taxon>
        <taxon>Pseudomonadota</taxon>
        <taxon>Alphaproteobacteria</taxon>
        <taxon>Rhodobacterales</taxon>
        <taxon>Paracoccaceae</taxon>
        <taxon>Paracoccus</taxon>
    </lineage>
</organism>
<dbReference type="Gene3D" id="3.90.10.10">
    <property type="entry name" value="Cytochrome C3"/>
    <property type="match status" value="1"/>
</dbReference>
<dbReference type="InterPro" id="IPR036280">
    <property type="entry name" value="Multihaem_cyt_sf"/>
</dbReference>
<feature type="compositionally biased region" description="Acidic residues" evidence="1">
    <location>
        <begin position="97"/>
        <end position="124"/>
    </location>
</feature>
<gene>
    <name evidence="2" type="ORF">JWJ88_09030</name>
</gene>
<reference evidence="2 3" key="1">
    <citation type="submission" date="2021-02" db="EMBL/GenBank/DDBJ databases">
        <title>Paracoccus methylovroum sp.nov., a new methanol and methylamine utilizing methylotrophic denitrifer.</title>
        <authorList>
            <person name="Timsy T."/>
            <person name="Behrendt U."/>
            <person name="Ulrich A."/>
            <person name="Spanner T."/>
            <person name="Foesel B.U."/>
            <person name="Horn M.A."/>
            <person name="Kolb S."/>
        </authorList>
    </citation>
    <scope>NUCLEOTIDE SEQUENCE [LARGE SCALE GENOMIC DNA]</scope>
    <source>
        <strain evidence="2 3">H4-D09</strain>
    </source>
</reference>
<evidence type="ECO:0000313" key="3">
    <source>
        <dbReference type="Proteomes" id="UP000663629"/>
    </source>
</evidence>
<evidence type="ECO:0000313" key="2">
    <source>
        <dbReference type="EMBL" id="QRZ12750.1"/>
    </source>
</evidence>
<evidence type="ECO:0008006" key="4">
    <source>
        <dbReference type="Google" id="ProtNLM"/>
    </source>
</evidence>
<keyword evidence="3" id="KW-1185">Reference proteome</keyword>
<protein>
    <recommendedName>
        <fullName evidence="4">Doubled CXXCH motif domain-containing protein</fullName>
    </recommendedName>
</protein>
<dbReference type="Proteomes" id="UP000663629">
    <property type="component" value="Chromosome 1"/>
</dbReference>
<feature type="region of interest" description="Disordered" evidence="1">
    <location>
        <begin position="94"/>
        <end position="124"/>
    </location>
</feature>
<dbReference type="RefSeq" id="WP_205293777.1">
    <property type="nucleotide sequence ID" value="NZ_CP070368.1"/>
</dbReference>
<proteinExistence type="predicted"/>
<dbReference type="SUPFAM" id="SSF48695">
    <property type="entry name" value="Multiheme cytochromes"/>
    <property type="match status" value="1"/>
</dbReference>
<dbReference type="EMBL" id="CP070368">
    <property type="protein sequence ID" value="QRZ12750.1"/>
    <property type="molecule type" value="Genomic_DNA"/>
</dbReference>
<feature type="region of interest" description="Disordered" evidence="1">
    <location>
        <begin position="396"/>
        <end position="419"/>
    </location>
</feature>
<name>A0ABX7JEW2_9RHOB</name>
<sequence>MRKSINLLGILAGLGFGALSFLAIYSLGVLAYRDSAMPVLALVSVSDADPETETTAAALAAEEEPEIAKANTIDPAEGNDDGTSAAETVVLAKAETDPEPVAETDPETEAEPDTETDEVDGPYADLDDDAVIEIEPVPYPEDVTYHDAPEPTADEIAEITAKVAAIEAKLPALDYEAARHDPIHYPPLIETASSAECLACHKEIATHEPRKTSLAGVEAQQSLAWYQTLDTYSGPQADFHWRHLESDYAKEVMKLECNFCHKGNDLREESPDMMPTRAAFSALVTPEFTLRKMVNPSETCLMCHGSYPAEIMDMEGDWHELKVDLEYAEAPNGCLSCHAETYRTERHNVNYLNAAAIEEIARNGTSDSCYGCHGGRAWYRTSYPYARHPWPDMDDSEIPQWAVDRPTESKPEHQLSSAP</sequence>
<evidence type="ECO:0000256" key="1">
    <source>
        <dbReference type="SAM" id="MobiDB-lite"/>
    </source>
</evidence>
<accession>A0ABX7JEW2</accession>